<dbReference type="EMBL" id="FOHQ01000006">
    <property type="protein sequence ID" value="SET01825.1"/>
    <property type="molecule type" value="Genomic_DNA"/>
</dbReference>
<dbReference type="RefSeq" id="WP_244625242.1">
    <property type="nucleotide sequence ID" value="NZ_CAAGSJ010000007.1"/>
</dbReference>
<name>A0A1I0B4W6_9EURY</name>
<keyword evidence="2" id="KW-1185">Reference proteome</keyword>
<accession>A0A1I0B4W6</accession>
<evidence type="ECO:0000313" key="1">
    <source>
        <dbReference type="EMBL" id="SET01825.1"/>
    </source>
</evidence>
<gene>
    <name evidence="1" type="ORF">SAMN04488587_1973</name>
</gene>
<dbReference type="AlphaFoldDB" id="A0A1I0B4W6"/>
<dbReference type="Proteomes" id="UP000243338">
    <property type="component" value="Unassembled WGS sequence"/>
</dbReference>
<protein>
    <recommendedName>
        <fullName evidence="3">Transposase</fullName>
    </recommendedName>
</protein>
<sequence>MQTKLRTYEIVPNTNISFPIGTILTVENLYDVLNFSSIFSKHKKHGIDINRLLKALVSYKLRDNFSIKKAHEWITRDEVLELFDLATFNITD</sequence>
<evidence type="ECO:0008006" key="3">
    <source>
        <dbReference type="Google" id="ProtNLM"/>
    </source>
</evidence>
<proteinExistence type="predicted"/>
<evidence type="ECO:0000313" key="2">
    <source>
        <dbReference type="Proteomes" id="UP000243338"/>
    </source>
</evidence>
<organism evidence="1 2">
    <name type="scientific">Methanococcoides vulcani</name>
    <dbReference type="NCBI Taxonomy" id="1353158"/>
    <lineage>
        <taxon>Archaea</taxon>
        <taxon>Methanobacteriati</taxon>
        <taxon>Methanobacteriota</taxon>
        <taxon>Stenosarchaea group</taxon>
        <taxon>Methanomicrobia</taxon>
        <taxon>Methanosarcinales</taxon>
        <taxon>Methanosarcinaceae</taxon>
        <taxon>Methanococcoides</taxon>
    </lineage>
</organism>
<dbReference type="STRING" id="1353158.SAMN04488587_1973"/>
<reference evidence="2" key="1">
    <citation type="submission" date="2016-10" db="EMBL/GenBank/DDBJ databases">
        <authorList>
            <person name="Varghese N."/>
            <person name="Submissions S."/>
        </authorList>
    </citation>
    <scope>NUCLEOTIDE SEQUENCE [LARGE SCALE GENOMIC DNA]</scope>
    <source>
        <strain evidence="2">SLH 33</strain>
    </source>
</reference>